<dbReference type="PANTHER" id="PTHR10730">
    <property type="entry name" value="PROCOLLAGEN-LYSINE,2-OXOGLUTARATE 5-DIOXYGENASE/GLYCOSYLTRANSFERASE 25 FAMILY MEMBER"/>
    <property type="match status" value="1"/>
</dbReference>
<evidence type="ECO:0000256" key="3">
    <source>
        <dbReference type="ARBA" id="ARBA00022679"/>
    </source>
</evidence>
<keyword evidence="3" id="KW-0808">Transferase</keyword>
<dbReference type="GO" id="GO:0016740">
    <property type="term" value="F:transferase activity"/>
    <property type="evidence" value="ECO:0007669"/>
    <property type="project" value="UniProtKB-KW"/>
</dbReference>
<evidence type="ECO:0000259" key="4">
    <source>
        <dbReference type="Pfam" id="PF25342"/>
    </source>
</evidence>
<comment type="similarity">
    <text evidence="1">Belongs to the glycosyltransferase 25 family.</text>
</comment>
<name>A0A6C0LBB1_9ZZZZ</name>
<evidence type="ECO:0000256" key="2">
    <source>
        <dbReference type="ARBA" id="ARBA00022676"/>
    </source>
</evidence>
<dbReference type="PANTHER" id="PTHR10730:SF53">
    <property type="entry name" value="GLYCOSYLTRANSFERASE 25 FAMILY MEMBER"/>
    <property type="match status" value="1"/>
</dbReference>
<dbReference type="InterPro" id="IPR057589">
    <property type="entry name" value="GT_PLOD"/>
</dbReference>
<keyword evidence="2" id="KW-0328">Glycosyltransferase</keyword>
<dbReference type="AlphaFoldDB" id="A0A6C0LBB1"/>
<accession>A0A6C0LBB1</accession>
<evidence type="ECO:0000313" key="5">
    <source>
        <dbReference type="EMBL" id="QHU26971.1"/>
    </source>
</evidence>
<protein>
    <recommendedName>
        <fullName evidence="4">PLOD1-3-like GT domain-containing protein</fullName>
    </recommendedName>
</protein>
<dbReference type="Pfam" id="PF25342">
    <property type="entry name" value="GT_PLOD"/>
    <property type="match status" value="1"/>
</dbReference>
<dbReference type="CDD" id="cd22997">
    <property type="entry name" value="GT_LH"/>
    <property type="match status" value="1"/>
</dbReference>
<proteinExistence type="inferred from homology"/>
<organism evidence="5">
    <name type="scientific">viral metagenome</name>
    <dbReference type="NCBI Taxonomy" id="1070528"/>
    <lineage>
        <taxon>unclassified sequences</taxon>
        <taxon>metagenomes</taxon>
        <taxon>organismal metagenomes</taxon>
    </lineage>
</organism>
<sequence>MKNLTLLKSNINILMQINYMNNIYYITVATKPHPVLDKIKERVNKNNEKIHLLGGHENRQIGWEGHQNFGVKLREVSDFLKNPDLKSDDIVLFTDAYDVVYCGTKKEIIKKYLKLNKPIIFGAEKQCNPDPKRASEYTFTSTEFPYLNSGMFIGRVWALRKCILEYQYNDKDDDQRFWTTRFFENPDLIGLDYKNELFLNTVDMEEKYFYLDTDDYIAIYKGSNPMFVHVNGPVKTDLLKYLNLPNYFSR</sequence>
<dbReference type="EMBL" id="MN740446">
    <property type="protein sequence ID" value="QHU26971.1"/>
    <property type="molecule type" value="Genomic_DNA"/>
</dbReference>
<reference evidence="5" key="1">
    <citation type="journal article" date="2020" name="Nature">
        <title>Giant virus diversity and host interactions through global metagenomics.</title>
        <authorList>
            <person name="Schulz F."/>
            <person name="Roux S."/>
            <person name="Paez-Espino D."/>
            <person name="Jungbluth S."/>
            <person name="Walsh D.A."/>
            <person name="Denef V.J."/>
            <person name="McMahon K.D."/>
            <person name="Konstantinidis K.T."/>
            <person name="Eloe-Fadrosh E.A."/>
            <person name="Kyrpides N.C."/>
            <person name="Woyke T."/>
        </authorList>
    </citation>
    <scope>NUCLEOTIDE SEQUENCE</scope>
    <source>
        <strain evidence="5">GVMAG-M-3300027759-42</strain>
    </source>
</reference>
<feature type="domain" description="PLOD1-3-like GT" evidence="4">
    <location>
        <begin position="21"/>
        <end position="242"/>
    </location>
</feature>
<dbReference type="InterPro" id="IPR050757">
    <property type="entry name" value="Collagen_mod_GT25"/>
</dbReference>
<evidence type="ECO:0000256" key="1">
    <source>
        <dbReference type="ARBA" id="ARBA00006721"/>
    </source>
</evidence>